<protein>
    <submittedName>
        <fullName evidence="2">Uncharacterized protein</fullName>
    </submittedName>
</protein>
<dbReference type="AlphaFoldDB" id="A0AA36HAH4"/>
<keyword evidence="1" id="KW-0175">Coiled coil</keyword>
<evidence type="ECO:0000313" key="3">
    <source>
        <dbReference type="Proteomes" id="UP001176961"/>
    </source>
</evidence>
<name>A0AA36HAH4_CYLNA</name>
<evidence type="ECO:0000256" key="1">
    <source>
        <dbReference type="SAM" id="Coils"/>
    </source>
</evidence>
<reference evidence="2" key="1">
    <citation type="submission" date="2023-07" db="EMBL/GenBank/DDBJ databases">
        <authorList>
            <consortium name="CYATHOMIX"/>
        </authorList>
    </citation>
    <scope>NUCLEOTIDE SEQUENCE</scope>
    <source>
        <strain evidence="2">N/A</strain>
    </source>
</reference>
<dbReference type="EMBL" id="CATQJL010000316">
    <property type="protein sequence ID" value="CAJ0607171.1"/>
    <property type="molecule type" value="Genomic_DNA"/>
</dbReference>
<feature type="coiled-coil region" evidence="1">
    <location>
        <begin position="59"/>
        <end position="97"/>
    </location>
</feature>
<dbReference type="Proteomes" id="UP001176961">
    <property type="component" value="Unassembled WGS sequence"/>
</dbReference>
<sequence length="106" mass="11418">MSLKCVRLAGSSKILLNRGVHSSAPVHGVIRDALRKARELANASADGKNEVGKAVKDANQAEEEAYEQKKQKVDSVRADAEKRLENVQGLIGDLMQDASAALRHGK</sequence>
<organism evidence="2 3">
    <name type="scientific">Cylicocyclus nassatus</name>
    <name type="common">Nematode worm</name>
    <dbReference type="NCBI Taxonomy" id="53992"/>
    <lineage>
        <taxon>Eukaryota</taxon>
        <taxon>Metazoa</taxon>
        <taxon>Ecdysozoa</taxon>
        <taxon>Nematoda</taxon>
        <taxon>Chromadorea</taxon>
        <taxon>Rhabditida</taxon>
        <taxon>Rhabditina</taxon>
        <taxon>Rhabditomorpha</taxon>
        <taxon>Strongyloidea</taxon>
        <taxon>Strongylidae</taxon>
        <taxon>Cylicocyclus</taxon>
    </lineage>
</organism>
<proteinExistence type="predicted"/>
<gene>
    <name evidence="2" type="ORF">CYNAS_LOCUS19154</name>
</gene>
<keyword evidence="3" id="KW-1185">Reference proteome</keyword>
<comment type="caution">
    <text evidence="2">The sequence shown here is derived from an EMBL/GenBank/DDBJ whole genome shotgun (WGS) entry which is preliminary data.</text>
</comment>
<accession>A0AA36HAH4</accession>
<evidence type="ECO:0000313" key="2">
    <source>
        <dbReference type="EMBL" id="CAJ0607171.1"/>
    </source>
</evidence>